<dbReference type="Proteomes" id="UP000319783">
    <property type="component" value="Unassembled WGS sequence"/>
</dbReference>
<gene>
    <name evidence="3" type="ORF">JETT_1042</name>
</gene>
<proteinExistence type="predicted"/>
<protein>
    <submittedName>
        <fullName evidence="3">YceI</fullName>
    </submittedName>
</protein>
<evidence type="ECO:0000313" key="4">
    <source>
        <dbReference type="Proteomes" id="UP000319783"/>
    </source>
</evidence>
<feature type="transmembrane region" description="Helical" evidence="1">
    <location>
        <begin position="29"/>
        <end position="53"/>
    </location>
</feature>
<dbReference type="EMBL" id="SULG01000015">
    <property type="protein sequence ID" value="TLD42699.1"/>
    <property type="molecule type" value="Genomic_DNA"/>
</dbReference>
<dbReference type="InterPro" id="IPR007372">
    <property type="entry name" value="Lipid/polyisoprenoid-bd_YceI"/>
</dbReference>
<dbReference type="SMART" id="SM00867">
    <property type="entry name" value="YceI"/>
    <property type="match status" value="1"/>
</dbReference>
<dbReference type="PANTHER" id="PTHR34406:SF1">
    <property type="entry name" value="PROTEIN YCEI"/>
    <property type="match status" value="1"/>
</dbReference>
<sequence length="239" mass="26981">MFGYTEWLLIIILYSTNSYPREDSFMNKIGLGLHALRILTAFFTLTLFMNVFAATDYLKGKYNVDPAHTRISFIVPHFVVSEVEGRFNDVKGEFILADPFTESRVSATIPVKSIDTGIKERDDHLGSKDFFEVTKYPEMKLVSKSITGTPESFKMIAALTIKDVTKDVIFECKYTGSVKDTWGQQRAALQATAKVNRKDFNINYDDKIDIGPAVGDEVKIRLWTEGVKAEDSKKGPPKK</sequence>
<feature type="domain" description="Lipid/polyisoprenoid-binding YceI-like" evidence="2">
    <location>
        <begin position="61"/>
        <end position="227"/>
    </location>
</feature>
<dbReference type="Pfam" id="PF04264">
    <property type="entry name" value="YceI"/>
    <property type="match status" value="1"/>
</dbReference>
<keyword evidence="1" id="KW-0812">Transmembrane</keyword>
<dbReference type="SUPFAM" id="SSF101874">
    <property type="entry name" value="YceI-like"/>
    <property type="match status" value="1"/>
</dbReference>
<reference evidence="3 4" key="1">
    <citation type="submission" date="2019-04" db="EMBL/GenBank/DDBJ databases">
        <title>Genome of a novel bacterium Candidatus Jettenia ecosi reconstructed from metagenome of an anammox bioreactor.</title>
        <authorList>
            <person name="Mardanov A.V."/>
            <person name="Beletsky A.V."/>
            <person name="Ravin N.V."/>
            <person name="Botchkova E.A."/>
            <person name="Litti Y.V."/>
            <person name="Nozhevnikova A.N."/>
        </authorList>
    </citation>
    <scope>NUCLEOTIDE SEQUENCE [LARGE SCALE GENOMIC DNA]</scope>
    <source>
        <strain evidence="3">J2</strain>
    </source>
</reference>
<organism evidence="3 4">
    <name type="scientific">Candidatus Jettenia ecosi</name>
    <dbReference type="NCBI Taxonomy" id="2494326"/>
    <lineage>
        <taxon>Bacteria</taxon>
        <taxon>Pseudomonadati</taxon>
        <taxon>Planctomycetota</taxon>
        <taxon>Candidatus Brocadiia</taxon>
        <taxon>Candidatus Brocadiales</taxon>
        <taxon>Candidatus Brocadiaceae</taxon>
        <taxon>Candidatus Jettenia</taxon>
    </lineage>
</organism>
<name>A0A533QDR9_9BACT</name>
<dbReference type="Gene3D" id="2.40.128.110">
    <property type="entry name" value="Lipid/polyisoprenoid-binding, YceI-like"/>
    <property type="match status" value="1"/>
</dbReference>
<keyword evidence="1" id="KW-1133">Transmembrane helix</keyword>
<dbReference type="InterPro" id="IPR036761">
    <property type="entry name" value="TTHA0802/YceI-like_sf"/>
</dbReference>
<dbReference type="PANTHER" id="PTHR34406">
    <property type="entry name" value="PROTEIN YCEI"/>
    <property type="match status" value="1"/>
</dbReference>
<evidence type="ECO:0000259" key="2">
    <source>
        <dbReference type="SMART" id="SM00867"/>
    </source>
</evidence>
<dbReference type="AlphaFoldDB" id="A0A533QDR9"/>
<keyword evidence="1" id="KW-0472">Membrane</keyword>
<evidence type="ECO:0000256" key="1">
    <source>
        <dbReference type="SAM" id="Phobius"/>
    </source>
</evidence>
<comment type="caution">
    <text evidence="3">The sequence shown here is derived from an EMBL/GenBank/DDBJ whole genome shotgun (WGS) entry which is preliminary data.</text>
</comment>
<accession>A0A533QDR9</accession>
<evidence type="ECO:0000313" key="3">
    <source>
        <dbReference type="EMBL" id="TLD42699.1"/>
    </source>
</evidence>